<keyword evidence="2 3" id="KW-0808">Transferase</keyword>
<comment type="caution">
    <text evidence="3">The sequence shown here is derived from an EMBL/GenBank/DDBJ whole genome shotgun (WGS) entry which is preliminary data.</text>
</comment>
<dbReference type="EMBL" id="PVWJ01000041">
    <property type="protein sequence ID" value="PSB03076.1"/>
    <property type="molecule type" value="Genomic_DNA"/>
</dbReference>
<reference evidence="3 4" key="2">
    <citation type="submission" date="2018-03" db="EMBL/GenBank/DDBJ databases">
        <title>The ancient ancestry and fast evolution of plastids.</title>
        <authorList>
            <person name="Moore K.R."/>
            <person name="Magnabosco C."/>
            <person name="Momper L."/>
            <person name="Gold D.A."/>
            <person name="Bosak T."/>
            <person name="Fournier G.P."/>
        </authorList>
    </citation>
    <scope>NUCLEOTIDE SEQUENCE [LARGE SCALE GENOMIC DNA]</scope>
    <source>
        <strain evidence="3 4">CCAP 1448/3</strain>
    </source>
</reference>
<dbReference type="Pfam" id="PF03808">
    <property type="entry name" value="Glyco_tran_WecG"/>
    <property type="match status" value="1"/>
</dbReference>
<keyword evidence="1" id="KW-0328">Glycosyltransferase</keyword>
<sequence>MYQEKITILNVDIDNISQDELLRNLTLNGGVVYTPNVDHLVRLQEDVEFSIAYNMATYRVCDSQIIMYASKFLGTPLREKLCGSDLFPAFYNYNKDNQNVKIFLLGGKEGVAKKAQQNINQKVGREIVIAAHSPSFGFDQNEEECREIIELIEASGANVLAIGVGTPKQEKWIYKYKSMLKNIKIILAIGATVDFEAGNIRRAPKWISNIGLEWLYRLVREPKRLGKRYLLDDLPFLGLIIKQKLQGADEDRRSRETF</sequence>
<organism evidence="3 4">
    <name type="scientific">Merismopedia glauca CCAP 1448/3</name>
    <dbReference type="NCBI Taxonomy" id="1296344"/>
    <lineage>
        <taxon>Bacteria</taxon>
        <taxon>Bacillati</taxon>
        <taxon>Cyanobacteriota</taxon>
        <taxon>Cyanophyceae</taxon>
        <taxon>Synechococcales</taxon>
        <taxon>Merismopediaceae</taxon>
        <taxon>Merismopedia</taxon>
    </lineage>
</organism>
<dbReference type="CDD" id="cd06533">
    <property type="entry name" value="Glyco_transf_WecG_TagA"/>
    <property type="match status" value="1"/>
</dbReference>
<proteinExistence type="predicted"/>
<dbReference type="RefSeq" id="WP_106288522.1">
    <property type="nucleotide sequence ID" value="NZ_CAWNTC010000024.1"/>
</dbReference>
<evidence type="ECO:0000256" key="1">
    <source>
        <dbReference type="ARBA" id="ARBA00022676"/>
    </source>
</evidence>
<evidence type="ECO:0000313" key="3">
    <source>
        <dbReference type="EMBL" id="PSB03076.1"/>
    </source>
</evidence>
<reference evidence="3 4" key="1">
    <citation type="submission" date="2018-02" db="EMBL/GenBank/DDBJ databases">
        <authorList>
            <person name="Cohen D.B."/>
            <person name="Kent A.D."/>
        </authorList>
    </citation>
    <scope>NUCLEOTIDE SEQUENCE [LARGE SCALE GENOMIC DNA]</scope>
    <source>
        <strain evidence="3 4">CCAP 1448/3</strain>
    </source>
</reference>
<gene>
    <name evidence="3" type="ORF">C7B64_10080</name>
</gene>
<keyword evidence="4" id="KW-1185">Reference proteome</keyword>
<dbReference type="AlphaFoldDB" id="A0A2T1C494"/>
<dbReference type="NCBIfam" id="TIGR00696">
    <property type="entry name" value="wecG_tagA_cpsF"/>
    <property type="match status" value="1"/>
</dbReference>
<evidence type="ECO:0000256" key="2">
    <source>
        <dbReference type="ARBA" id="ARBA00022679"/>
    </source>
</evidence>
<name>A0A2T1C494_9CYAN</name>
<dbReference type="OrthoDB" id="9771846at2"/>
<dbReference type="GO" id="GO:0016758">
    <property type="term" value="F:hexosyltransferase activity"/>
    <property type="evidence" value="ECO:0007669"/>
    <property type="project" value="TreeGrafter"/>
</dbReference>
<dbReference type="Proteomes" id="UP000238762">
    <property type="component" value="Unassembled WGS sequence"/>
</dbReference>
<evidence type="ECO:0000313" key="4">
    <source>
        <dbReference type="Proteomes" id="UP000238762"/>
    </source>
</evidence>
<dbReference type="InterPro" id="IPR004629">
    <property type="entry name" value="WecG_TagA_CpsF"/>
</dbReference>
<protein>
    <submittedName>
        <fullName evidence="3">Glycosyltransferase</fullName>
    </submittedName>
</protein>
<accession>A0A2T1C494</accession>
<dbReference type="PANTHER" id="PTHR34136">
    <property type="match status" value="1"/>
</dbReference>
<dbReference type="PANTHER" id="PTHR34136:SF1">
    <property type="entry name" value="UDP-N-ACETYL-D-MANNOSAMINURONIC ACID TRANSFERASE"/>
    <property type="match status" value="1"/>
</dbReference>